<dbReference type="PANTHER" id="PTHR36766:SF61">
    <property type="entry name" value="NB-ARC DOMAIN DISEASE RESISTANCE PROTEIN"/>
    <property type="match status" value="1"/>
</dbReference>
<dbReference type="EMBL" id="JBBPBN010000059">
    <property type="protein sequence ID" value="KAK8988043.1"/>
    <property type="molecule type" value="Genomic_DNA"/>
</dbReference>
<dbReference type="SUPFAM" id="SSF52058">
    <property type="entry name" value="L domain-like"/>
    <property type="match status" value="1"/>
</dbReference>
<keyword evidence="1" id="KW-0611">Plant defense</keyword>
<organism evidence="2 3">
    <name type="scientific">Hibiscus sabdariffa</name>
    <name type="common">roselle</name>
    <dbReference type="NCBI Taxonomy" id="183260"/>
    <lineage>
        <taxon>Eukaryota</taxon>
        <taxon>Viridiplantae</taxon>
        <taxon>Streptophyta</taxon>
        <taxon>Embryophyta</taxon>
        <taxon>Tracheophyta</taxon>
        <taxon>Spermatophyta</taxon>
        <taxon>Magnoliopsida</taxon>
        <taxon>eudicotyledons</taxon>
        <taxon>Gunneridae</taxon>
        <taxon>Pentapetalae</taxon>
        <taxon>rosids</taxon>
        <taxon>malvids</taxon>
        <taxon>Malvales</taxon>
        <taxon>Malvaceae</taxon>
        <taxon>Malvoideae</taxon>
        <taxon>Hibiscus</taxon>
    </lineage>
</organism>
<gene>
    <name evidence="2" type="ORF">V6N11_065642</name>
</gene>
<reference evidence="2 3" key="1">
    <citation type="journal article" date="2024" name="G3 (Bethesda)">
        <title>Genome assembly of Hibiscus sabdariffa L. provides insights into metabolisms of medicinal natural products.</title>
        <authorList>
            <person name="Kim T."/>
        </authorList>
    </citation>
    <scope>NUCLEOTIDE SEQUENCE [LARGE SCALE GENOMIC DNA]</scope>
    <source>
        <strain evidence="2">TK-2024</strain>
        <tissue evidence="2">Old leaves</tissue>
    </source>
</reference>
<evidence type="ECO:0000313" key="2">
    <source>
        <dbReference type="EMBL" id="KAK8988043.1"/>
    </source>
</evidence>
<comment type="caution">
    <text evidence="2">The sequence shown here is derived from an EMBL/GenBank/DDBJ whole genome shotgun (WGS) entry which is preliminary data.</text>
</comment>
<dbReference type="InterPro" id="IPR032675">
    <property type="entry name" value="LRR_dom_sf"/>
</dbReference>
<sequence length="126" mass="14591">MYGSGTWQPWEIVLQHLYMGEMENLLTLPTWFQHLMSLQKLVIIDCPNLLSIQELEIKGCPKLRERSVEENGEDWPKIAHVPHIFNSSHDWYTSTSMMNRLDASGKSSRACGFRPQVTFSMLCYAL</sequence>
<proteinExistence type="predicted"/>
<dbReference type="Proteomes" id="UP001396334">
    <property type="component" value="Unassembled WGS sequence"/>
</dbReference>
<keyword evidence="3" id="KW-1185">Reference proteome</keyword>
<evidence type="ECO:0000313" key="3">
    <source>
        <dbReference type="Proteomes" id="UP001396334"/>
    </source>
</evidence>
<dbReference type="Gene3D" id="3.80.10.10">
    <property type="entry name" value="Ribonuclease Inhibitor"/>
    <property type="match status" value="1"/>
</dbReference>
<dbReference type="PANTHER" id="PTHR36766">
    <property type="entry name" value="PLANT BROAD-SPECTRUM MILDEW RESISTANCE PROTEIN RPW8"/>
    <property type="match status" value="1"/>
</dbReference>
<name>A0ABR2PHX2_9ROSI</name>
<protein>
    <submittedName>
        <fullName evidence="2">Uncharacterized protein</fullName>
    </submittedName>
</protein>
<evidence type="ECO:0000256" key="1">
    <source>
        <dbReference type="ARBA" id="ARBA00022821"/>
    </source>
</evidence>
<accession>A0ABR2PHX2</accession>